<keyword evidence="3" id="KW-0804">Transcription</keyword>
<keyword evidence="2" id="KW-0238">DNA-binding</keyword>
<name>A0A835N1P7_9ROSI</name>
<keyword evidence="1" id="KW-0805">Transcription regulation</keyword>
<dbReference type="Gene3D" id="2.170.150.80">
    <property type="entry name" value="NAC domain"/>
    <property type="match status" value="1"/>
</dbReference>
<gene>
    <name evidence="6" type="ORF">SADUNF_Sadunf05G0035900</name>
</gene>
<dbReference type="PANTHER" id="PTHR31744">
    <property type="entry name" value="PROTEIN CUP-SHAPED COTYLEDON 2-RELATED"/>
    <property type="match status" value="1"/>
</dbReference>
<evidence type="ECO:0000256" key="3">
    <source>
        <dbReference type="ARBA" id="ARBA00023163"/>
    </source>
</evidence>
<dbReference type="InterPro" id="IPR003441">
    <property type="entry name" value="NAC-dom"/>
</dbReference>
<dbReference type="Proteomes" id="UP000657918">
    <property type="component" value="Unassembled WGS sequence"/>
</dbReference>
<protein>
    <recommendedName>
        <fullName evidence="5">NAC domain-containing protein</fullName>
    </recommendedName>
</protein>
<keyword evidence="4" id="KW-0539">Nucleus</keyword>
<feature type="domain" description="NAC" evidence="5">
    <location>
        <begin position="47"/>
        <end position="189"/>
    </location>
</feature>
<dbReference type="Pfam" id="PF02365">
    <property type="entry name" value="NAM"/>
    <property type="match status" value="1"/>
</dbReference>
<evidence type="ECO:0000259" key="5">
    <source>
        <dbReference type="PROSITE" id="PS51005"/>
    </source>
</evidence>
<comment type="caution">
    <text evidence="6">The sequence shown here is derived from an EMBL/GenBank/DDBJ whole genome shotgun (WGS) entry which is preliminary data.</text>
</comment>
<proteinExistence type="predicted"/>
<sequence>MVLSCLIEVFILGVQLRVLNIVFLRDRILKSTTYILLDFLNGEKSSLPPGFRFHPTDVELCWWKKLHLQAIAIVEIYKYAPWDLPDKSRLRTGDLKWYFFCPTGKKYASGVRMKRATDTGYWKTTGKDKSVQYKNEAVGMIKTLVFHTGRAPKGERTDWVIYKYRLEEMELADKGIAQDGYVLCVIFKKGTGPKNGSQYGAPFEEGWNDDDEVEEVNFQKAILPAAVHTPAFMLPKNSNMSIAMNSYVPESTCTGPPVLCPSQTPTAGTTLPMVSNNDVASTEDPHAVHEFANGSEADFSAGISAKAFQKPSNPNGSILASSSSFVPENMCYPAYIPSMDASQMEAPRIMDDNDGLPSLLAILDNNSENVDFVGIAESEPGIYRNLGDIATSGTGDNISNTQYFMDPPLLDSNVGFLELVGLDTPHSIIVNKWSAVATA</sequence>
<dbReference type="SUPFAM" id="SSF101941">
    <property type="entry name" value="NAC domain"/>
    <property type="match status" value="1"/>
</dbReference>
<keyword evidence="7" id="KW-1185">Reference proteome</keyword>
<dbReference type="GO" id="GO:0006355">
    <property type="term" value="P:regulation of DNA-templated transcription"/>
    <property type="evidence" value="ECO:0007669"/>
    <property type="project" value="InterPro"/>
</dbReference>
<organism evidence="6 7">
    <name type="scientific">Salix dunnii</name>
    <dbReference type="NCBI Taxonomy" id="1413687"/>
    <lineage>
        <taxon>Eukaryota</taxon>
        <taxon>Viridiplantae</taxon>
        <taxon>Streptophyta</taxon>
        <taxon>Embryophyta</taxon>
        <taxon>Tracheophyta</taxon>
        <taxon>Spermatophyta</taxon>
        <taxon>Magnoliopsida</taxon>
        <taxon>eudicotyledons</taxon>
        <taxon>Gunneridae</taxon>
        <taxon>Pentapetalae</taxon>
        <taxon>rosids</taxon>
        <taxon>fabids</taxon>
        <taxon>Malpighiales</taxon>
        <taxon>Salicaceae</taxon>
        <taxon>Saliceae</taxon>
        <taxon>Salix</taxon>
    </lineage>
</organism>
<dbReference type="EMBL" id="JADGMS010000005">
    <property type="protein sequence ID" value="KAF9681756.1"/>
    <property type="molecule type" value="Genomic_DNA"/>
</dbReference>
<evidence type="ECO:0000256" key="1">
    <source>
        <dbReference type="ARBA" id="ARBA00023015"/>
    </source>
</evidence>
<dbReference type="GO" id="GO:0003677">
    <property type="term" value="F:DNA binding"/>
    <property type="evidence" value="ECO:0007669"/>
    <property type="project" value="UniProtKB-KW"/>
</dbReference>
<dbReference type="PROSITE" id="PS51005">
    <property type="entry name" value="NAC"/>
    <property type="match status" value="1"/>
</dbReference>
<evidence type="ECO:0000256" key="2">
    <source>
        <dbReference type="ARBA" id="ARBA00023125"/>
    </source>
</evidence>
<dbReference type="PANTHER" id="PTHR31744:SF210">
    <property type="entry name" value="NAC DOMAIN-CONTAINING PROTEIN 86-LIKE"/>
    <property type="match status" value="1"/>
</dbReference>
<dbReference type="OrthoDB" id="1882472at2759"/>
<reference evidence="6 7" key="1">
    <citation type="submission" date="2020-10" db="EMBL/GenBank/DDBJ databases">
        <title>Plant Genome Project.</title>
        <authorList>
            <person name="Zhang R.-G."/>
        </authorList>
    </citation>
    <scope>NUCLEOTIDE SEQUENCE [LARGE SCALE GENOMIC DNA]</scope>
    <source>
        <strain evidence="6">FAFU-HL-1</strain>
        <tissue evidence="6">Leaf</tissue>
    </source>
</reference>
<dbReference type="InterPro" id="IPR036093">
    <property type="entry name" value="NAC_dom_sf"/>
</dbReference>
<evidence type="ECO:0000256" key="4">
    <source>
        <dbReference type="ARBA" id="ARBA00023242"/>
    </source>
</evidence>
<dbReference type="AlphaFoldDB" id="A0A835N1P7"/>
<evidence type="ECO:0000313" key="7">
    <source>
        <dbReference type="Proteomes" id="UP000657918"/>
    </source>
</evidence>
<evidence type="ECO:0000313" key="6">
    <source>
        <dbReference type="EMBL" id="KAF9681756.1"/>
    </source>
</evidence>
<accession>A0A835N1P7</accession>